<accession>A0AAX6NE43</accession>
<evidence type="ECO:0000313" key="1">
    <source>
        <dbReference type="EMBL" id="MDU9694181.1"/>
    </source>
</evidence>
<organism evidence="1 2">
    <name type="scientific">Priestia aryabhattai</name>
    <name type="common">Bacillus aryabhattai</name>
    <dbReference type="NCBI Taxonomy" id="412384"/>
    <lineage>
        <taxon>Bacteria</taxon>
        <taxon>Bacillati</taxon>
        <taxon>Bacillota</taxon>
        <taxon>Bacilli</taxon>
        <taxon>Bacillales</taxon>
        <taxon>Bacillaceae</taxon>
        <taxon>Priestia</taxon>
    </lineage>
</organism>
<dbReference type="RefSeq" id="WP_316911393.1">
    <property type="nucleotide sequence ID" value="NZ_JAPTGD010000002.1"/>
</dbReference>
<protein>
    <recommendedName>
        <fullName evidence="3">DUF3081 domain-containing protein</fullName>
    </recommendedName>
</protein>
<reference evidence="1" key="1">
    <citation type="journal article" date="2022" name="J Environ Chem Eng">
        <title>Biodegradation of petroleum oil using a constructed nonpathogenic and heavy metal-tolerant bacterial consortium isolated from marine sponges.</title>
        <authorList>
            <person name="Dechsakulwatana C."/>
            <person name="Rungsihiranrut A."/>
            <person name="Muangchinda C."/>
            <person name="Ningthoujam R."/>
            <person name="Klankeo P."/>
            <person name="Pinyakong O."/>
        </authorList>
    </citation>
    <scope>NUCLEOTIDE SEQUENCE</scope>
    <source>
        <strain evidence="1">TL01-2</strain>
    </source>
</reference>
<reference evidence="1" key="2">
    <citation type="submission" date="2022-12" db="EMBL/GenBank/DDBJ databases">
        <authorList>
            <person name="Dechsakulwatana C."/>
            <person name="Rungsihiranrut A."/>
            <person name="Muangchinda C."/>
            <person name="Ningthoujam R."/>
            <person name="Klankeo P."/>
            <person name="Pinyakong O."/>
        </authorList>
    </citation>
    <scope>NUCLEOTIDE SEQUENCE</scope>
    <source>
        <strain evidence="1">TL01-2</strain>
    </source>
</reference>
<name>A0AAX6NE43_PRIAR</name>
<proteinExistence type="predicted"/>
<sequence>MNLLEIKMMLHTLIQYKETYITHTIPGVVELYFCKVTMTFKITVFNEQKTYSYLDYDVEKVSHIINKILRLHSKG</sequence>
<dbReference type="AlphaFoldDB" id="A0AAX6NE43"/>
<dbReference type="Proteomes" id="UP001269400">
    <property type="component" value="Unassembled WGS sequence"/>
</dbReference>
<gene>
    <name evidence="1" type="ORF">O0Q50_23635</name>
</gene>
<evidence type="ECO:0000313" key="2">
    <source>
        <dbReference type="Proteomes" id="UP001269400"/>
    </source>
</evidence>
<comment type="caution">
    <text evidence="1">The sequence shown here is derived from an EMBL/GenBank/DDBJ whole genome shotgun (WGS) entry which is preliminary data.</text>
</comment>
<dbReference type="EMBL" id="JAPTGD010000002">
    <property type="protein sequence ID" value="MDU9694181.1"/>
    <property type="molecule type" value="Genomic_DNA"/>
</dbReference>
<evidence type="ECO:0008006" key="3">
    <source>
        <dbReference type="Google" id="ProtNLM"/>
    </source>
</evidence>